<dbReference type="Proteomes" id="UP001565471">
    <property type="component" value="Unassembled WGS sequence"/>
</dbReference>
<dbReference type="SUPFAM" id="SSF55821">
    <property type="entry name" value="YrdC/RibB"/>
    <property type="match status" value="1"/>
</dbReference>
<dbReference type="EC" id="2.7.7.87" evidence="3 13"/>
<comment type="catalytic activity">
    <reaction evidence="12 13">
        <text>L-threonine + hydrogencarbonate + ATP = L-threonylcarbamoyladenylate + diphosphate + H2O</text>
        <dbReference type="Rhea" id="RHEA:36407"/>
        <dbReference type="ChEBI" id="CHEBI:15377"/>
        <dbReference type="ChEBI" id="CHEBI:17544"/>
        <dbReference type="ChEBI" id="CHEBI:30616"/>
        <dbReference type="ChEBI" id="CHEBI:33019"/>
        <dbReference type="ChEBI" id="CHEBI:57926"/>
        <dbReference type="ChEBI" id="CHEBI:73682"/>
        <dbReference type="EC" id="2.7.7.87"/>
    </reaction>
</comment>
<dbReference type="PANTHER" id="PTHR17490">
    <property type="entry name" value="SUA5"/>
    <property type="match status" value="1"/>
</dbReference>
<comment type="caution">
    <text evidence="15">The sequence shown here is derived from an EMBL/GenBank/DDBJ whole genome shotgun (WGS) entry which is preliminary data.</text>
</comment>
<evidence type="ECO:0000256" key="5">
    <source>
        <dbReference type="ARBA" id="ARBA00022490"/>
    </source>
</evidence>
<keyword evidence="6 13" id="KW-0808">Transferase</keyword>
<comment type="function">
    <text evidence="13">Required for the formation of a threonylcarbamoyl group on adenosine at position 37 (t(6)A37) in tRNAs that read codons beginning with adenine.</text>
</comment>
<dbReference type="InterPro" id="IPR006070">
    <property type="entry name" value="Sua5-like_dom"/>
</dbReference>
<evidence type="ECO:0000256" key="12">
    <source>
        <dbReference type="ARBA" id="ARBA00048366"/>
    </source>
</evidence>
<evidence type="ECO:0000256" key="4">
    <source>
        <dbReference type="ARBA" id="ARBA00015492"/>
    </source>
</evidence>
<dbReference type="EMBL" id="JBGBZA010000002">
    <property type="protein sequence ID" value="MEY9319804.1"/>
    <property type="molecule type" value="Genomic_DNA"/>
</dbReference>
<evidence type="ECO:0000256" key="13">
    <source>
        <dbReference type="PIRNR" id="PIRNR004930"/>
    </source>
</evidence>
<evidence type="ECO:0000256" key="6">
    <source>
        <dbReference type="ARBA" id="ARBA00022679"/>
    </source>
</evidence>
<evidence type="ECO:0000256" key="8">
    <source>
        <dbReference type="ARBA" id="ARBA00022695"/>
    </source>
</evidence>
<organism evidence="15 16">
    <name type="scientific">Bradyrhizobium elkanii</name>
    <dbReference type="NCBI Taxonomy" id="29448"/>
    <lineage>
        <taxon>Bacteria</taxon>
        <taxon>Pseudomonadati</taxon>
        <taxon>Pseudomonadota</taxon>
        <taxon>Alphaproteobacteria</taxon>
        <taxon>Hyphomicrobiales</taxon>
        <taxon>Nitrobacteraceae</taxon>
        <taxon>Bradyrhizobium</taxon>
    </lineage>
</organism>
<dbReference type="InterPro" id="IPR005145">
    <property type="entry name" value="Sua5_C"/>
</dbReference>
<evidence type="ECO:0000259" key="14">
    <source>
        <dbReference type="PROSITE" id="PS51163"/>
    </source>
</evidence>
<dbReference type="PROSITE" id="PS51163">
    <property type="entry name" value="YRDC"/>
    <property type="match status" value="1"/>
</dbReference>
<evidence type="ECO:0000313" key="15">
    <source>
        <dbReference type="EMBL" id="MEY9319804.1"/>
    </source>
</evidence>
<evidence type="ECO:0000256" key="1">
    <source>
        <dbReference type="ARBA" id="ARBA00004496"/>
    </source>
</evidence>
<evidence type="ECO:0000256" key="7">
    <source>
        <dbReference type="ARBA" id="ARBA00022694"/>
    </source>
</evidence>
<dbReference type="GO" id="GO:0061710">
    <property type="term" value="F:L-threonylcarbamoyladenylate synthase"/>
    <property type="evidence" value="ECO:0007669"/>
    <property type="project" value="UniProtKB-EC"/>
</dbReference>
<keyword evidence="9 13" id="KW-0547">Nucleotide-binding</keyword>
<evidence type="ECO:0000256" key="9">
    <source>
        <dbReference type="ARBA" id="ARBA00022741"/>
    </source>
</evidence>
<dbReference type="InterPro" id="IPR038385">
    <property type="entry name" value="Sua5/YwlC_C"/>
</dbReference>
<name>A0ABV4F9Q4_BRAEL</name>
<gene>
    <name evidence="15" type="ORF">ABIF29_006603</name>
</gene>
<comment type="subcellular location">
    <subcellularLocation>
        <location evidence="1 13">Cytoplasm</location>
    </subcellularLocation>
</comment>
<keyword evidence="10 13" id="KW-0067">ATP-binding</keyword>
<dbReference type="Gene3D" id="3.40.50.11030">
    <property type="entry name" value="Threonylcarbamoyl-AMP synthase, C-terminal domain"/>
    <property type="match status" value="1"/>
</dbReference>
<keyword evidence="16" id="KW-1185">Reference proteome</keyword>
<evidence type="ECO:0000256" key="11">
    <source>
        <dbReference type="ARBA" id="ARBA00029774"/>
    </source>
</evidence>
<feature type="domain" description="YrdC-like" evidence="14">
    <location>
        <begin position="20"/>
        <end position="206"/>
    </location>
</feature>
<evidence type="ECO:0000256" key="2">
    <source>
        <dbReference type="ARBA" id="ARBA00007663"/>
    </source>
</evidence>
<comment type="similarity">
    <text evidence="2 13">Belongs to the SUA5 family.</text>
</comment>
<evidence type="ECO:0000313" key="16">
    <source>
        <dbReference type="Proteomes" id="UP001565471"/>
    </source>
</evidence>
<dbReference type="PIRSF" id="PIRSF004930">
    <property type="entry name" value="Tln_factor_SUA5"/>
    <property type="match status" value="1"/>
</dbReference>
<dbReference type="NCBIfam" id="TIGR00057">
    <property type="entry name" value="L-threonylcarbamoyladenylate synthase"/>
    <property type="match status" value="1"/>
</dbReference>
<dbReference type="PANTHER" id="PTHR17490:SF16">
    <property type="entry name" value="THREONYLCARBAMOYL-AMP SYNTHASE"/>
    <property type="match status" value="1"/>
</dbReference>
<evidence type="ECO:0000256" key="10">
    <source>
        <dbReference type="ARBA" id="ARBA00022840"/>
    </source>
</evidence>
<proteinExistence type="inferred from homology"/>
<dbReference type="Pfam" id="PF03481">
    <property type="entry name" value="Sua5_C"/>
    <property type="match status" value="1"/>
</dbReference>
<dbReference type="InterPro" id="IPR017945">
    <property type="entry name" value="DHBP_synth_RibB-like_a/b_dom"/>
</dbReference>
<reference evidence="15 16" key="1">
    <citation type="submission" date="2024-07" db="EMBL/GenBank/DDBJ databases">
        <title>Genomic Encyclopedia of Type Strains, Phase V (KMG-V): Genome sequencing to study the core and pangenomes of soil and plant-associated prokaryotes.</title>
        <authorList>
            <person name="Whitman W."/>
        </authorList>
    </citation>
    <scope>NUCLEOTIDE SEQUENCE [LARGE SCALE GENOMIC DNA]</scope>
    <source>
        <strain evidence="15 16">USDA 415</strain>
    </source>
</reference>
<dbReference type="InterPro" id="IPR010923">
    <property type="entry name" value="T(6)A37_SUA5"/>
</dbReference>
<keyword evidence="7 13" id="KW-0819">tRNA processing</keyword>
<dbReference type="InterPro" id="IPR050156">
    <property type="entry name" value="TC-AMP_synthase_SUA5"/>
</dbReference>
<evidence type="ECO:0000256" key="3">
    <source>
        <dbReference type="ARBA" id="ARBA00012584"/>
    </source>
</evidence>
<dbReference type="Pfam" id="PF01300">
    <property type="entry name" value="Sua5_yciO_yrdC"/>
    <property type="match status" value="1"/>
</dbReference>
<dbReference type="Gene3D" id="3.90.870.10">
    <property type="entry name" value="DHBP synthase"/>
    <property type="match status" value="1"/>
</dbReference>
<keyword evidence="5 13" id="KW-0963">Cytoplasm</keyword>
<keyword evidence="8 13" id="KW-0548">Nucleotidyltransferase</keyword>
<sequence length="334" mass="34268">MRNLVTVDTGLKTHVLSAGAAATATAAGVLAEGGLVAFPTETVYGLGADAGNAAAIARLYQAKGRPAFNPLIAHVADLGAARRIALFNGQALRLAEAFWPGPLTLVLPKALSCPVAELATAGLDTVAIRIPAHKVARDIIKAFGGAVVAPSANLSGHVSPTTAEHVNGDLAGRIDLIVDGGPVEVGVESTIVGCFSDPVLLRPGGLTRAEIERVLGQPLQSPPQDAETDAQPVAPGMLASHYAPRTPVRLNASDVHVGEALLAFGPAKVARSECASVVMNLSERGDLAEAAANLFGYLRTLDKRNADAIAVTPIPEEGLGEAINDRLRRAAVGR</sequence>
<protein>
    <recommendedName>
        <fullName evidence="4 13">Threonylcarbamoyl-AMP synthase</fullName>
        <shortName evidence="13">TC-AMP synthase</shortName>
        <ecNumber evidence="3 13">2.7.7.87</ecNumber>
    </recommendedName>
    <alternativeName>
        <fullName evidence="11 13">L-threonylcarbamoyladenylate synthase</fullName>
    </alternativeName>
</protein>
<accession>A0ABV4F9Q4</accession>